<proteinExistence type="predicted"/>
<protein>
    <recommendedName>
        <fullName evidence="2">GRAM domain-containing protein</fullName>
    </recommendedName>
</protein>
<dbReference type="AlphaFoldDB" id="A0A075HUD9"/>
<evidence type="ECO:0008006" key="2">
    <source>
        <dbReference type="Google" id="ProtNLM"/>
    </source>
</evidence>
<organism evidence="1">
    <name type="scientific">uncultured marine thaumarchaeote KM3_79_H09</name>
    <dbReference type="NCBI Taxonomy" id="1456299"/>
    <lineage>
        <taxon>Archaea</taxon>
        <taxon>Nitrososphaerota</taxon>
        <taxon>environmental samples</taxon>
    </lineage>
</organism>
<sequence>MDEGEKRIKQEDCSEDELGAGILTLTNKRLAFDKRSGRIADFSMRFGDTVIDVPLNELVQVWKEGRFIKKICFSIKTNDGEKTYKFGVLGTGGWLEEIQDAMEDIKNQ</sequence>
<name>A0A075HUD9_9ARCH</name>
<dbReference type="EMBL" id="KF901098">
    <property type="protein sequence ID" value="AIF18007.1"/>
    <property type="molecule type" value="Genomic_DNA"/>
</dbReference>
<evidence type="ECO:0000313" key="1">
    <source>
        <dbReference type="EMBL" id="AIF18007.1"/>
    </source>
</evidence>
<accession>A0A075HUD9</accession>
<reference evidence="1" key="1">
    <citation type="journal article" date="2014" name="Genome Biol. Evol.">
        <title>Pangenome evidence for extensive interdomain horizontal transfer affecting lineage core and shell genes in uncultured planktonic thaumarchaeota and euryarchaeota.</title>
        <authorList>
            <person name="Deschamps P."/>
            <person name="Zivanovic Y."/>
            <person name="Moreira D."/>
            <person name="Rodriguez-Valera F."/>
            <person name="Lopez-Garcia P."/>
        </authorList>
    </citation>
    <scope>NUCLEOTIDE SEQUENCE</scope>
</reference>